<gene>
    <name evidence="2" type="ORF">SAMN05421790_10172</name>
</gene>
<evidence type="ECO:0000313" key="3">
    <source>
        <dbReference type="Proteomes" id="UP000186795"/>
    </source>
</evidence>
<dbReference type="AlphaFoldDB" id="A0A1N7ILI8"/>
<comment type="similarity">
    <text evidence="1">Belongs to the asp23 family.</text>
</comment>
<dbReference type="PANTHER" id="PTHR34297:SF2">
    <property type="entry name" value="ASP23_GLS24 FAMILY ENVELOPE STRESS RESPONSE PROTEIN"/>
    <property type="match status" value="1"/>
</dbReference>
<dbReference type="InterPro" id="IPR005531">
    <property type="entry name" value="Asp23"/>
</dbReference>
<evidence type="ECO:0000256" key="1">
    <source>
        <dbReference type="ARBA" id="ARBA00005721"/>
    </source>
</evidence>
<dbReference type="RefSeq" id="WP_076522760.1">
    <property type="nucleotide sequence ID" value="NZ_CP048103.1"/>
</dbReference>
<dbReference type="OrthoDB" id="9793465at2"/>
<evidence type="ECO:0000313" key="2">
    <source>
        <dbReference type="EMBL" id="SIS37935.1"/>
    </source>
</evidence>
<accession>A0A1N7ILI8</accession>
<dbReference type="Proteomes" id="UP000186795">
    <property type="component" value="Unassembled WGS sequence"/>
</dbReference>
<dbReference type="Pfam" id="PF03780">
    <property type="entry name" value="Asp23"/>
    <property type="match status" value="1"/>
</dbReference>
<reference evidence="3" key="1">
    <citation type="submission" date="2017-01" db="EMBL/GenBank/DDBJ databases">
        <authorList>
            <person name="Varghese N."/>
            <person name="Submissions S."/>
        </authorList>
    </citation>
    <scope>NUCLEOTIDE SEQUENCE [LARGE SCALE GENOMIC DNA]</scope>
    <source>
        <strain evidence="3">DSM 45196</strain>
    </source>
</reference>
<organism evidence="2 3">
    <name type="scientific">Kroppenstedtia eburnea</name>
    <dbReference type="NCBI Taxonomy" id="714067"/>
    <lineage>
        <taxon>Bacteria</taxon>
        <taxon>Bacillati</taxon>
        <taxon>Bacillota</taxon>
        <taxon>Bacilli</taxon>
        <taxon>Bacillales</taxon>
        <taxon>Thermoactinomycetaceae</taxon>
        <taxon>Kroppenstedtia</taxon>
    </lineage>
</organism>
<name>A0A1N7ILI8_9BACL</name>
<protein>
    <submittedName>
        <fullName evidence="2">Uncharacterized conserved protein YloU, alkaline shock protein (Asp23) family</fullName>
    </submittedName>
</protein>
<dbReference type="EMBL" id="FTOD01000001">
    <property type="protein sequence ID" value="SIS37935.1"/>
    <property type="molecule type" value="Genomic_DNA"/>
</dbReference>
<proteinExistence type="inferred from homology"/>
<dbReference type="PANTHER" id="PTHR34297">
    <property type="entry name" value="HYPOTHETICAL CYTOSOLIC PROTEIN-RELATED"/>
    <property type="match status" value="1"/>
</dbReference>
<sequence>MENEQHPYSEARSTELGKVEIAPEVLQIIGGLAALQVNGVAGTSGGVVSDITQFLGRKNPRQGIKVELEDEVRITVSIIVSYGYHIPDVGREVQEQVKHAVESMTGLQVSQVTVRVVEVRFGGEEPAADEQEASQRVK</sequence>
<keyword evidence="3" id="KW-1185">Reference proteome</keyword>